<evidence type="ECO:0000256" key="2">
    <source>
        <dbReference type="SAM" id="SignalP"/>
    </source>
</evidence>
<reference evidence="4 5" key="1">
    <citation type="submission" date="2019-06" db="EMBL/GenBank/DDBJ databases">
        <authorList>
            <person name="Rodrigo-Torres L."/>
            <person name="Arahal R. D."/>
            <person name="Lucena T."/>
        </authorList>
    </citation>
    <scope>NUCLEOTIDE SEQUENCE [LARGE SCALE GENOMIC DNA]</scope>
    <source>
        <strain evidence="4 5">SB0023/3</strain>
    </source>
</reference>
<feature type="signal peptide" evidence="2">
    <location>
        <begin position="1"/>
        <end position="24"/>
    </location>
</feature>
<feature type="chain" id="PRO_5021207800" description="DUF4174 domain-containing protein" evidence="2">
    <location>
        <begin position="25"/>
        <end position="138"/>
    </location>
</feature>
<proteinExistence type="predicted"/>
<feature type="domain" description="DUF4174" evidence="3">
    <location>
        <begin position="28"/>
        <end position="133"/>
    </location>
</feature>
<evidence type="ECO:0000256" key="1">
    <source>
        <dbReference type="ARBA" id="ARBA00022729"/>
    </source>
</evidence>
<keyword evidence="5" id="KW-1185">Reference proteome</keyword>
<gene>
    <name evidence="4" type="ORF">MET9862_00198</name>
</gene>
<name>A0A509E8Y2_9HYPH</name>
<evidence type="ECO:0000313" key="5">
    <source>
        <dbReference type="Proteomes" id="UP000410984"/>
    </source>
</evidence>
<sequence length="138" mass="14517">MRIGSGTLGWGVALAVAGSAAGHAAPDPLAAHRWQARILVVAAPDGADARLRAQREAVAAARSGFTERDLVVIDAVGPGEAAVALRRRLGLPDATFRAVLVGKDGEAKITASEPISPERLFATIDAMPMRRDEMRSRR</sequence>
<dbReference type="Proteomes" id="UP000410984">
    <property type="component" value="Unassembled WGS sequence"/>
</dbReference>
<dbReference type="AlphaFoldDB" id="A0A509E8Y2"/>
<dbReference type="InterPro" id="IPR025232">
    <property type="entry name" value="DUF4174"/>
</dbReference>
<dbReference type="Pfam" id="PF13778">
    <property type="entry name" value="DUF4174"/>
    <property type="match status" value="1"/>
</dbReference>
<protein>
    <recommendedName>
        <fullName evidence="3">DUF4174 domain-containing protein</fullName>
    </recommendedName>
</protein>
<dbReference type="OrthoDB" id="7362103at2"/>
<accession>A0A509E8Y2</accession>
<dbReference type="EMBL" id="CABFPH010000002">
    <property type="protein sequence ID" value="VUD69643.1"/>
    <property type="molecule type" value="Genomic_DNA"/>
</dbReference>
<evidence type="ECO:0000259" key="3">
    <source>
        <dbReference type="Pfam" id="PF13778"/>
    </source>
</evidence>
<evidence type="ECO:0000313" key="4">
    <source>
        <dbReference type="EMBL" id="VUD69643.1"/>
    </source>
</evidence>
<organism evidence="4 5">
    <name type="scientific">Methylobacterium symbioticum</name>
    <dbReference type="NCBI Taxonomy" id="2584084"/>
    <lineage>
        <taxon>Bacteria</taxon>
        <taxon>Pseudomonadati</taxon>
        <taxon>Pseudomonadota</taxon>
        <taxon>Alphaproteobacteria</taxon>
        <taxon>Hyphomicrobiales</taxon>
        <taxon>Methylobacteriaceae</taxon>
        <taxon>Methylobacterium</taxon>
    </lineage>
</organism>
<keyword evidence="1 2" id="KW-0732">Signal</keyword>
<dbReference type="RefSeq" id="WP_142581242.1">
    <property type="nucleotide sequence ID" value="NZ_CABFPH010000002.1"/>
</dbReference>